<dbReference type="RefSeq" id="WP_380868904.1">
    <property type="nucleotide sequence ID" value="NZ_JBHUMA010000006.1"/>
</dbReference>
<dbReference type="Proteomes" id="UP001597393">
    <property type="component" value="Unassembled WGS sequence"/>
</dbReference>
<reference evidence="2" key="1">
    <citation type="journal article" date="2019" name="Int. J. Syst. Evol. Microbiol.">
        <title>The Global Catalogue of Microorganisms (GCM) 10K type strain sequencing project: providing services to taxonomists for standard genome sequencing and annotation.</title>
        <authorList>
            <consortium name="The Broad Institute Genomics Platform"/>
            <consortium name="The Broad Institute Genome Sequencing Center for Infectious Disease"/>
            <person name="Wu L."/>
            <person name="Ma J."/>
        </authorList>
    </citation>
    <scope>NUCLEOTIDE SEQUENCE [LARGE SCALE GENOMIC DNA]</scope>
    <source>
        <strain evidence="2">KCTC 42248</strain>
    </source>
</reference>
<gene>
    <name evidence="1" type="ORF">ACFSQ3_07400</name>
</gene>
<sequence length="93" mass="10741">MNTKQTILDKAIAKARQFVEEKEGENTLQSDCVRVSIYVHRPQPPKAPLGINYIITFQKDDDGTWQYKNHDSHIPSIDYAKLVNVDPILHYCK</sequence>
<accession>A0ABW5NIR3</accession>
<proteinExistence type="predicted"/>
<dbReference type="EMBL" id="JBHUMA010000006">
    <property type="protein sequence ID" value="MFD2598774.1"/>
    <property type="molecule type" value="Genomic_DNA"/>
</dbReference>
<name>A0ABW5NIR3_9SPHI</name>
<protein>
    <submittedName>
        <fullName evidence="1">Uncharacterized protein</fullName>
    </submittedName>
</protein>
<evidence type="ECO:0000313" key="2">
    <source>
        <dbReference type="Proteomes" id="UP001597393"/>
    </source>
</evidence>
<organism evidence="1 2">
    <name type="scientific">Sphingobacterium corticis</name>
    <dbReference type="NCBI Taxonomy" id="1812823"/>
    <lineage>
        <taxon>Bacteria</taxon>
        <taxon>Pseudomonadati</taxon>
        <taxon>Bacteroidota</taxon>
        <taxon>Sphingobacteriia</taxon>
        <taxon>Sphingobacteriales</taxon>
        <taxon>Sphingobacteriaceae</taxon>
        <taxon>Sphingobacterium</taxon>
    </lineage>
</organism>
<keyword evidence="2" id="KW-1185">Reference proteome</keyword>
<evidence type="ECO:0000313" key="1">
    <source>
        <dbReference type="EMBL" id="MFD2598774.1"/>
    </source>
</evidence>
<comment type="caution">
    <text evidence="1">The sequence shown here is derived from an EMBL/GenBank/DDBJ whole genome shotgun (WGS) entry which is preliminary data.</text>
</comment>